<dbReference type="PROSITE" id="PS50125">
    <property type="entry name" value="GUANYLATE_CYCLASE_2"/>
    <property type="match status" value="1"/>
</dbReference>
<evidence type="ECO:0000256" key="1">
    <source>
        <dbReference type="ARBA" id="ARBA00004141"/>
    </source>
</evidence>
<dbReference type="GO" id="GO:0005509">
    <property type="term" value="F:calcium ion binding"/>
    <property type="evidence" value="ECO:0007669"/>
    <property type="project" value="InterPro"/>
</dbReference>
<keyword evidence="2 6" id="KW-0812">Transmembrane</keyword>
<dbReference type="GO" id="GO:0005216">
    <property type="term" value="F:monoatomic ion channel activity"/>
    <property type="evidence" value="ECO:0007669"/>
    <property type="project" value="InterPro"/>
</dbReference>
<keyword evidence="10" id="KW-1185">Reference proteome</keyword>
<dbReference type="GO" id="GO:0009190">
    <property type="term" value="P:cyclic nucleotide biosynthetic process"/>
    <property type="evidence" value="ECO:0007669"/>
    <property type="project" value="InterPro"/>
</dbReference>
<dbReference type="PROSITE" id="PS50222">
    <property type="entry name" value="EF_HAND_2"/>
    <property type="match status" value="1"/>
</dbReference>
<feature type="domain" description="EF-hand" evidence="8">
    <location>
        <begin position="292"/>
        <end position="327"/>
    </location>
</feature>
<evidence type="ECO:0000256" key="2">
    <source>
        <dbReference type="ARBA" id="ARBA00022692"/>
    </source>
</evidence>
<reference evidence="9 10" key="1">
    <citation type="submission" date="2008-07" db="EMBL/GenBank/DDBJ databases">
        <authorList>
            <person name="El-Sayed N."/>
            <person name="Caler E."/>
            <person name="Inman J."/>
            <person name="Amedeo P."/>
            <person name="Hass B."/>
            <person name="Wortman J."/>
        </authorList>
    </citation>
    <scope>NUCLEOTIDE SEQUENCE [LARGE SCALE GENOMIC DNA]</scope>
    <source>
        <strain evidence="10">ATCC 50983 / TXsc</strain>
    </source>
</reference>
<feature type="transmembrane region" description="Helical" evidence="6">
    <location>
        <begin position="200"/>
        <end position="219"/>
    </location>
</feature>
<gene>
    <name evidence="9" type="ORF">Pmar_PMAR001082</name>
</gene>
<feature type="transmembrane region" description="Helical" evidence="6">
    <location>
        <begin position="144"/>
        <end position="163"/>
    </location>
</feature>
<dbReference type="InterPro" id="IPR027359">
    <property type="entry name" value="Volt_channel_dom_sf"/>
</dbReference>
<evidence type="ECO:0000313" key="10">
    <source>
        <dbReference type="Proteomes" id="UP000007800"/>
    </source>
</evidence>
<dbReference type="EMBL" id="GG676168">
    <property type="protein sequence ID" value="EER12285.1"/>
    <property type="molecule type" value="Genomic_DNA"/>
</dbReference>
<dbReference type="CDD" id="cd07302">
    <property type="entry name" value="CHD"/>
    <property type="match status" value="1"/>
</dbReference>
<comment type="subcellular location">
    <subcellularLocation>
        <location evidence="1">Membrane</location>
        <topology evidence="1">Multi-pass membrane protein</topology>
    </subcellularLocation>
</comment>
<evidence type="ECO:0000256" key="3">
    <source>
        <dbReference type="ARBA" id="ARBA00022989"/>
    </source>
</evidence>
<dbReference type="PANTHER" id="PTHR43081:SF1">
    <property type="entry name" value="ADENYLATE CYCLASE, TERMINAL-DIFFERENTIATION SPECIFIC"/>
    <property type="match status" value="1"/>
</dbReference>
<keyword evidence="4 6" id="KW-0472">Membrane</keyword>
<feature type="compositionally biased region" description="Basic and acidic residues" evidence="5">
    <location>
        <begin position="18"/>
        <end position="29"/>
    </location>
</feature>
<dbReference type="InterPro" id="IPR050697">
    <property type="entry name" value="Adenylyl/Guanylyl_Cyclase_3/4"/>
</dbReference>
<protein>
    <submittedName>
        <fullName evidence="9">Guanylate cyclase beta 1 subunit, putative</fullName>
    </submittedName>
</protein>
<dbReference type="InterPro" id="IPR011992">
    <property type="entry name" value="EF-hand-dom_pair"/>
</dbReference>
<dbReference type="AlphaFoldDB" id="C5KST5"/>
<evidence type="ECO:0000259" key="7">
    <source>
        <dbReference type="PROSITE" id="PS50125"/>
    </source>
</evidence>
<feature type="domain" description="Guanylate cyclase" evidence="7">
    <location>
        <begin position="628"/>
        <end position="767"/>
    </location>
</feature>
<organism evidence="10">
    <name type="scientific">Perkinsus marinus (strain ATCC 50983 / TXsc)</name>
    <dbReference type="NCBI Taxonomy" id="423536"/>
    <lineage>
        <taxon>Eukaryota</taxon>
        <taxon>Sar</taxon>
        <taxon>Alveolata</taxon>
        <taxon>Perkinsozoa</taxon>
        <taxon>Perkinsea</taxon>
        <taxon>Perkinsida</taxon>
        <taxon>Perkinsidae</taxon>
        <taxon>Perkinsus</taxon>
    </lineage>
</organism>
<dbReference type="Proteomes" id="UP000007800">
    <property type="component" value="Unassembled WGS sequence"/>
</dbReference>
<dbReference type="Gene3D" id="1.20.120.350">
    <property type="entry name" value="Voltage-gated potassium channels. Chain C"/>
    <property type="match status" value="1"/>
</dbReference>
<dbReference type="OrthoDB" id="429436at2759"/>
<dbReference type="GO" id="GO:0035556">
    <property type="term" value="P:intracellular signal transduction"/>
    <property type="evidence" value="ECO:0007669"/>
    <property type="project" value="InterPro"/>
</dbReference>
<dbReference type="Gene3D" id="3.30.70.1230">
    <property type="entry name" value="Nucleotide cyclase"/>
    <property type="match status" value="1"/>
</dbReference>
<dbReference type="GO" id="GO:0016020">
    <property type="term" value="C:membrane"/>
    <property type="evidence" value="ECO:0007669"/>
    <property type="project" value="UniProtKB-SubCell"/>
</dbReference>
<dbReference type="InParanoid" id="C5KST5"/>
<feature type="region of interest" description="Disordered" evidence="5">
    <location>
        <begin position="1"/>
        <end position="34"/>
    </location>
</feature>
<dbReference type="SUPFAM" id="SSF55073">
    <property type="entry name" value="Nucleotide cyclase"/>
    <property type="match status" value="1"/>
</dbReference>
<evidence type="ECO:0000313" key="9">
    <source>
        <dbReference type="EMBL" id="EER12285.1"/>
    </source>
</evidence>
<evidence type="ECO:0000259" key="8">
    <source>
        <dbReference type="PROSITE" id="PS50222"/>
    </source>
</evidence>
<dbReference type="SUPFAM" id="SSF47473">
    <property type="entry name" value="EF-hand"/>
    <property type="match status" value="1"/>
</dbReference>
<feature type="transmembrane region" description="Helical" evidence="6">
    <location>
        <begin position="175"/>
        <end position="193"/>
    </location>
</feature>
<dbReference type="PANTHER" id="PTHR43081">
    <property type="entry name" value="ADENYLATE CYCLASE, TERMINAL-DIFFERENTIATION SPECIFIC-RELATED"/>
    <property type="match status" value="1"/>
</dbReference>
<dbReference type="Pfam" id="PF00520">
    <property type="entry name" value="Ion_trans"/>
    <property type="match status" value="1"/>
</dbReference>
<dbReference type="GeneID" id="9061451"/>
<dbReference type="InterPro" id="IPR002048">
    <property type="entry name" value="EF_hand_dom"/>
</dbReference>
<dbReference type="InterPro" id="IPR005821">
    <property type="entry name" value="Ion_trans_dom"/>
</dbReference>
<evidence type="ECO:0000256" key="5">
    <source>
        <dbReference type="SAM" id="MobiDB-lite"/>
    </source>
</evidence>
<proteinExistence type="predicted"/>
<sequence length="906" mass="102331">MHSGSFFRRRRFRSNSGSDDRVARGKKNDDDDEELGNAIVECARGENNDKTTKGGSGAHFDGMPLTMAGGLICKCAGGGDDDDDGGAFENFVAFDEVQRRERVWERVGFESEKVRRDRAEHTEGRLTEKITKLRRKLKKATKSTGFIILYYILTIFSLVAPPINSLYNSNVGDQVFGYITLVAAVLFSAEIVIKTVVDPRYLLSLVAFLDIIATLSMVFDIVIELSDKDIAHEMIDFRGYPMLSESGLAEHLQLSRVVRVLTLTRLYRMAKALGMLLEHIRANEMKKLEDDILYRRLQLMFACMDEDNDGYIWPNDFVHAMTYFGLASDSDRTKIARNFAHRPRRQSTFVGYTAARVPPIGGMDFDEFKVEVLELDREHKLRRCARETLNQRTRTYAKLASMAEDTAIRMVLAFVILLISSLYLFNDNTTIHFSTSGLQLVDALYRYGGASEDSLMSVLELQSRLLLASIPDRYTVIYYKIGGFSGPWEIDRLDEERFASKRFFNRLLSQAGLADTIGPPPSSMVIDVESLWIEFAFDSVFTTNVRGNPYDQEKETPKRSRCMAFLGCLPNDRHGDGYFNEITELDQSLTRVQMMISSWAKYCPYDVVRMILRTGEEVELGVAPQKVTIFFSDIEAFTTICEKLTPTQVLRFLSHYFTLVSEIITENQGTLLEVLGDGILAVWNAPLPVGNHAEQCLTAAMIMQTLVARLSEADSTWQQALKSVNKSTLRVRMGIHTGQCLVGNVGAPSRMKYGLLGDRVNTASRLENCNKRYGTRIIISESVWQEPGVADNFVCRPLDRVAVKGKSEGLTILEVLSSRLEASTQQLVLAGLHIRALEAYRNRNFGRAIELLTEAEKRSRTMGESWLAARRLKEEAIYYEANPPPDDAKWDGTTRLVRKSFDESPE</sequence>
<dbReference type="InterPro" id="IPR029787">
    <property type="entry name" value="Nucleotide_cyclase"/>
</dbReference>
<dbReference type="OMA" id="DFVHAMT"/>
<evidence type="ECO:0000256" key="6">
    <source>
        <dbReference type="SAM" id="Phobius"/>
    </source>
</evidence>
<keyword evidence="3 6" id="KW-1133">Transmembrane helix</keyword>
<dbReference type="InterPro" id="IPR001054">
    <property type="entry name" value="A/G_cyclase"/>
</dbReference>
<name>C5KST5_PERM5</name>
<dbReference type="Pfam" id="PF00211">
    <property type="entry name" value="Guanylate_cyc"/>
    <property type="match status" value="1"/>
</dbReference>
<accession>C5KST5</accession>
<dbReference type="SMART" id="SM00044">
    <property type="entry name" value="CYCc"/>
    <property type="match status" value="1"/>
</dbReference>
<evidence type="ECO:0000256" key="4">
    <source>
        <dbReference type="ARBA" id="ARBA00023136"/>
    </source>
</evidence>
<dbReference type="RefSeq" id="XP_002780490.1">
    <property type="nucleotide sequence ID" value="XM_002780444.1"/>
</dbReference>